<reference evidence="2 3" key="1">
    <citation type="submission" date="2018-05" db="EMBL/GenBank/DDBJ databases">
        <title>Evolution of small genomes with special reference to Mycobacterium leprae.</title>
        <authorList>
            <person name="Mohanty P.S."/>
            <person name="Bansal A.K."/>
            <person name="Gupta U.D."/>
            <person name="Naaz F."/>
            <person name="Dwivedi V.D."/>
            <person name="Singh H."/>
            <person name="Gupta G."/>
            <person name="Sharma S."/>
            <person name="Arora M."/>
        </authorList>
    </citation>
    <scope>NUCLEOTIDE SEQUENCE [LARGE SCALE GENOMIC DNA]</scope>
    <source>
        <strain evidence="2 3">MRHRU-235-G</strain>
    </source>
</reference>
<name>A0AAD0KQI5_MYCLR</name>
<proteinExistence type="predicted"/>
<evidence type="ECO:0000313" key="3">
    <source>
        <dbReference type="Proteomes" id="UP000249682"/>
    </source>
</evidence>
<organism evidence="2 3">
    <name type="scientific">Mycobacterium leprae</name>
    <dbReference type="NCBI Taxonomy" id="1769"/>
    <lineage>
        <taxon>Bacteria</taxon>
        <taxon>Bacillati</taxon>
        <taxon>Actinomycetota</taxon>
        <taxon>Actinomycetes</taxon>
        <taxon>Mycobacteriales</taxon>
        <taxon>Mycobacteriaceae</taxon>
        <taxon>Mycobacterium</taxon>
    </lineage>
</organism>
<dbReference type="AlphaFoldDB" id="A0AAD0KQI5"/>
<accession>A0AAD0KQI5</accession>
<evidence type="ECO:0000256" key="1">
    <source>
        <dbReference type="SAM" id="MobiDB-lite"/>
    </source>
</evidence>
<dbReference type="EMBL" id="CP029543">
    <property type="protein sequence ID" value="AWV47160.1"/>
    <property type="molecule type" value="Genomic_DNA"/>
</dbReference>
<protein>
    <submittedName>
        <fullName evidence="2">Uncharacterized protein</fullName>
    </submittedName>
</protein>
<feature type="region of interest" description="Disordered" evidence="1">
    <location>
        <begin position="15"/>
        <end position="34"/>
    </location>
</feature>
<dbReference type="Proteomes" id="UP000249682">
    <property type="component" value="Chromosome"/>
</dbReference>
<evidence type="ECO:0000313" key="2">
    <source>
        <dbReference type="EMBL" id="AWV47160.1"/>
    </source>
</evidence>
<gene>
    <name evidence="2" type="ORF">DIJ64_00895</name>
</gene>
<sequence length="65" mass="7103">MIAVSRMQFWSTADNDHKVEGGNTAPGGIDNRELLIPSCPTNRLQHQRITEISSADFSATRATTS</sequence>